<name>A0ABR7QUU8_9GAMM</name>
<keyword evidence="1 4" id="KW-0639">Primosome</keyword>
<gene>
    <name evidence="4 5" type="primary">priB</name>
    <name evidence="5" type="ORF">FcAc13_01585</name>
</gene>
<evidence type="ECO:0000256" key="2">
    <source>
        <dbReference type="ARBA" id="ARBA00022705"/>
    </source>
</evidence>
<dbReference type="SUPFAM" id="SSF50249">
    <property type="entry name" value="Nucleic acid-binding proteins"/>
    <property type="match status" value="1"/>
</dbReference>
<dbReference type="InterPro" id="IPR000424">
    <property type="entry name" value="Primosome_PriB/ssb"/>
</dbReference>
<dbReference type="Proteomes" id="UP000651208">
    <property type="component" value="Unassembled WGS sequence"/>
</dbReference>
<dbReference type="NCBIfam" id="TIGR04418">
    <property type="entry name" value="PriB_gamma"/>
    <property type="match status" value="1"/>
</dbReference>
<evidence type="ECO:0000313" key="5">
    <source>
        <dbReference type="EMBL" id="MBC9129998.1"/>
    </source>
</evidence>
<sequence length="99" mass="11100">MSNRLELSGLVLKTPIRKLSPNGISHCQFYLEHVSEQIEAELPRQSWCVMPVIVTGQNELTHSIKKGSKVLVSGFISTHNKRSNIPQLVLHACEIKLIV</sequence>
<keyword evidence="6" id="KW-1185">Reference proteome</keyword>
<dbReference type="PROSITE" id="PS50935">
    <property type="entry name" value="SSB"/>
    <property type="match status" value="1"/>
</dbReference>
<dbReference type="Gene3D" id="2.40.50.140">
    <property type="entry name" value="Nucleic acid-binding proteins"/>
    <property type="match status" value="1"/>
</dbReference>
<comment type="caution">
    <text evidence="5">The sequence shown here is derived from an EMBL/GenBank/DDBJ whole genome shotgun (WGS) entry which is preliminary data.</text>
</comment>
<evidence type="ECO:0000313" key="6">
    <source>
        <dbReference type="Proteomes" id="UP000651208"/>
    </source>
</evidence>
<dbReference type="EMBL" id="JABURY010000006">
    <property type="protein sequence ID" value="MBC9129998.1"/>
    <property type="molecule type" value="Genomic_DNA"/>
</dbReference>
<dbReference type="RefSeq" id="WP_187754453.1">
    <property type="nucleotide sequence ID" value="NZ_JABURY010000006.1"/>
</dbReference>
<dbReference type="PIRSF" id="PIRSF003135">
    <property type="entry name" value="Primosomal_n"/>
    <property type="match status" value="1"/>
</dbReference>
<keyword evidence="2 4" id="KW-0235">DNA replication</keyword>
<accession>A0ABR7QUU8</accession>
<proteinExistence type="inferred from homology"/>
<keyword evidence="3 4" id="KW-0238">DNA-binding</keyword>
<reference evidence="5 6" key="1">
    <citation type="submission" date="2020-06" db="EMBL/GenBank/DDBJ databases">
        <title>Frischella cerana isolated from Apis cerana gut homogenate.</title>
        <authorList>
            <person name="Wolter L.A."/>
            <person name="Suenami S."/>
            <person name="Miyazaki R."/>
        </authorList>
    </citation>
    <scope>NUCLEOTIDE SEQUENCE [LARGE SCALE GENOMIC DNA]</scope>
    <source>
        <strain evidence="5 6">Ac13</strain>
    </source>
</reference>
<comment type="function">
    <text evidence="4">Involved in the restart of stalled replication forks, which reloads the replicative helicase on sites other than the origin of replication; the PriA-PriB pathway is the major replication restart pathway. During primosome assembly it facilitates complex formation between PriA and DnaT on DNA; stabilizes PriA on DNA. Stimulates the DNA unwinding activity of PriA helicase.</text>
</comment>
<dbReference type="InterPro" id="IPR012340">
    <property type="entry name" value="NA-bd_OB-fold"/>
</dbReference>
<evidence type="ECO:0000256" key="1">
    <source>
        <dbReference type="ARBA" id="ARBA00022515"/>
    </source>
</evidence>
<evidence type="ECO:0000256" key="4">
    <source>
        <dbReference type="HAMAP-Rule" id="MF_00720"/>
    </source>
</evidence>
<evidence type="ECO:0000256" key="3">
    <source>
        <dbReference type="ARBA" id="ARBA00023125"/>
    </source>
</evidence>
<dbReference type="InterPro" id="IPR023646">
    <property type="entry name" value="Prisomal_replication_PriB"/>
</dbReference>
<dbReference type="HAMAP" id="MF_00720">
    <property type="entry name" value="PriB"/>
    <property type="match status" value="1"/>
</dbReference>
<protein>
    <recommendedName>
        <fullName evidence="4">Replication restart protein PriB</fullName>
    </recommendedName>
</protein>
<comment type="subunit">
    <text evidence="4">Homodimer. Interacts with PriA and DnaT. Component of the replication restart primosome. Primosome assembly occurs via a 'hand-off' mechanism. PriA binds to replication forks, subsequently PriB then DnaT bind; DnaT then displaces ssDNA to generate the helicase loading substrate.</text>
</comment>
<organism evidence="5 6">
    <name type="scientific">Frischella japonica</name>
    <dbReference type="NCBI Taxonomy" id="2741544"/>
    <lineage>
        <taxon>Bacteria</taxon>
        <taxon>Pseudomonadati</taxon>
        <taxon>Pseudomonadota</taxon>
        <taxon>Gammaproteobacteria</taxon>
        <taxon>Orbales</taxon>
        <taxon>Orbaceae</taxon>
        <taxon>Frischella</taxon>
    </lineage>
</organism>
<dbReference type="Pfam" id="PF22657">
    <property type="entry name" value="SSB_1"/>
    <property type="match status" value="1"/>
</dbReference>
<comment type="similarity">
    <text evidence="4">Belongs to the PriB family.</text>
</comment>